<sequence>MMKLLQEYKEKKRQKKLRIARHLEDEIPRSFNRNDYADDDEEEDDQLAHARYQSLEQHSMRMICTLMRPHHFATMLTNSHKIYTTVSVDTCCLRVVMIEAEVEEEEKEVRMRWVLPVALDHQLITLVIMVVMPLLKMVEEVDVPQMNNQEIRHKLIIA</sequence>
<gene>
    <name evidence="1" type="ORF">Cgig2_028809</name>
</gene>
<dbReference type="Proteomes" id="UP001153076">
    <property type="component" value="Unassembled WGS sequence"/>
</dbReference>
<proteinExistence type="predicted"/>
<name>A0A9Q1GUZ4_9CARY</name>
<reference evidence="1" key="1">
    <citation type="submission" date="2022-04" db="EMBL/GenBank/DDBJ databases">
        <title>Carnegiea gigantea Genome sequencing and assembly v2.</title>
        <authorList>
            <person name="Copetti D."/>
            <person name="Sanderson M.J."/>
            <person name="Burquez A."/>
            <person name="Wojciechowski M.F."/>
        </authorList>
    </citation>
    <scope>NUCLEOTIDE SEQUENCE</scope>
    <source>
        <strain evidence="1">SGP5-SGP5p</strain>
        <tissue evidence="1">Aerial part</tissue>
    </source>
</reference>
<comment type="caution">
    <text evidence="1">The sequence shown here is derived from an EMBL/GenBank/DDBJ whole genome shotgun (WGS) entry which is preliminary data.</text>
</comment>
<dbReference type="EMBL" id="JAKOGI010001381">
    <property type="protein sequence ID" value="KAJ8425922.1"/>
    <property type="molecule type" value="Genomic_DNA"/>
</dbReference>
<protein>
    <submittedName>
        <fullName evidence="1">Uncharacterized protein</fullName>
    </submittedName>
</protein>
<accession>A0A9Q1GUZ4</accession>
<keyword evidence="2" id="KW-1185">Reference proteome</keyword>
<dbReference type="AlphaFoldDB" id="A0A9Q1GUZ4"/>
<organism evidence="1 2">
    <name type="scientific">Carnegiea gigantea</name>
    <dbReference type="NCBI Taxonomy" id="171969"/>
    <lineage>
        <taxon>Eukaryota</taxon>
        <taxon>Viridiplantae</taxon>
        <taxon>Streptophyta</taxon>
        <taxon>Embryophyta</taxon>
        <taxon>Tracheophyta</taxon>
        <taxon>Spermatophyta</taxon>
        <taxon>Magnoliopsida</taxon>
        <taxon>eudicotyledons</taxon>
        <taxon>Gunneridae</taxon>
        <taxon>Pentapetalae</taxon>
        <taxon>Caryophyllales</taxon>
        <taxon>Cactineae</taxon>
        <taxon>Cactaceae</taxon>
        <taxon>Cactoideae</taxon>
        <taxon>Echinocereeae</taxon>
        <taxon>Carnegiea</taxon>
    </lineage>
</organism>
<evidence type="ECO:0000313" key="1">
    <source>
        <dbReference type="EMBL" id="KAJ8425922.1"/>
    </source>
</evidence>
<evidence type="ECO:0000313" key="2">
    <source>
        <dbReference type="Proteomes" id="UP001153076"/>
    </source>
</evidence>